<comment type="similarity">
    <text evidence="1">Belongs to the universal ribosomal protein uL1 family.</text>
</comment>
<dbReference type="Gene3D" id="3.40.50.790">
    <property type="match status" value="1"/>
</dbReference>
<reference evidence="4 5" key="1">
    <citation type="journal article" date="2004" name="Science">
        <title>The Ashbya gossypii genome as a tool for mapping the ancient Saccharomyces cerevisiae genome.</title>
        <authorList>
            <person name="Dietrich F.S."/>
            <person name="Voegeli S."/>
            <person name="Brachat S."/>
            <person name="Lerch A."/>
            <person name="Gates K."/>
            <person name="Steiner S."/>
            <person name="Mohr C."/>
            <person name="Pohlmann R."/>
            <person name="Luedi P."/>
            <person name="Choi S."/>
            <person name="Wing R.A."/>
            <person name="Flavier A."/>
            <person name="Gaffney T.D."/>
            <person name="Philippsen P."/>
        </authorList>
    </citation>
    <scope>NUCLEOTIDE SEQUENCE [LARGE SCALE GENOMIC DNA]</scope>
    <source>
        <strain evidence="5">ATCC 10895 / CBS 109.51 / FGSC 9923 / NRRL Y-1056</strain>
    </source>
</reference>
<evidence type="ECO:0000256" key="1">
    <source>
        <dbReference type="ARBA" id="ARBA00010531"/>
    </source>
</evidence>
<dbReference type="Pfam" id="PF00687">
    <property type="entry name" value="Ribosomal_L1"/>
    <property type="match status" value="1"/>
</dbReference>
<dbReference type="PANTHER" id="PTHR36427:SF3">
    <property type="entry name" value="LARGE RIBOSOMAL SUBUNIT PROTEIN UL1M"/>
    <property type="match status" value="1"/>
</dbReference>
<evidence type="ECO:0000256" key="2">
    <source>
        <dbReference type="ARBA" id="ARBA00022980"/>
    </source>
</evidence>
<sequence>MLFSRVGLLSFRRGLHLTAVQLSQEAAATSSKLSKDQLKKRELRRLAQRKAAARRPASASPLYMPVQQALRFLRAAEVGQPATQQTISVNTMVIGDKGAALLSGTVTLPSPMRETKVAVFTNDPEQAETARTKYGCYLVGGAELVEQLKSGEVKVDFDKAFATPDIAPLMAAKLGRVLGPKGLLPSAKKGTVAGDLSELLGDDINSTPFKQRNNCISLAIGKCHFSDRQIMENLLAVQAAFRAAMTSQKTKKTSLFGTTTLTSTHGPGIVIDFLK</sequence>
<dbReference type="Gene3D" id="3.30.190.20">
    <property type="match status" value="1"/>
</dbReference>
<evidence type="ECO:0000313" key="4">
    <source>
        <dbReference type="EMBL" id="AAS54569.2"/>
    </source>
</evidence>
<dbReference type="FunFam" id="3.40.50.790:FF:000001">
    <property type="entry name" value="50S ribosomal protein L1"/>
    <property type="match status" value="1"/>
</dbReference>
<accession>Q74ZX8</accession>
<dbReference type="InterPro" id="IPR016095">
    <property type="entry name" value="Ribosomal_uL1_3-a/b-sand"/>
</dbReference>
<dbReference type="eggNOG" id="KOG1569">
    <property type="taxonomic scope" value="Eukaryota"/>
</dbReference>
<keyword evidence="3" id="KW-0687">Ribonucleoprotein</keyword>
<dbReference type="KEGG" id="ago:AGOS_AGR080W"/>
<organism evidence="4 5">
    <name type="scientific">Eremothecium gossypii (strain ATCC 10895 / CBS 109.51 / FGSC 9923 / NRRL Y-1056)</name>
    <name type="common">Yeast</name>
    <name type="synonym">Ashbya gossypii</name>
    <dbReference type="NCBI Taxonomy" id="284811"/>
    <lineage>
        <taxon>Eukaryota</taxon>
        <taxon>Fungi</taxon>
        <taxon>Dikarya</taxon>
        <taxon>Ascomycota</taxon>
        <taxon>Saccharomycotina</taxon>
        <taxon>Saccharomycetes</taxon>
        <taxon>Saccharomycetales</taxon>
        <taxon>Saccharomycetaceae</taxon>
        <taxon>Eremothecium</taxon>
    </lineage>
</organism>
<proteinExistence type="inferred from homology"/>
<evidence type="ECO:0000256" key="3">
    <source>
        <dbReference type="ARBA" id="ARBA00023274"/>
    </source>
</evidence>
<dbReference type="GO" id="GO:0003723">
    <property type="term" value="F:RNA binding"/>
    <property type="evidence" value="ECO:0007669"/>
    <property type="project" value="InterPro"/>
</dbReference>
<keyword evidence="2" id="KW-0689">Ribosomal protein</keyword>
<dbReference type="PIRSF" id="PIRSF002155">
    <property type="entry name" value="Ribosomal_L1"/>
    <property type="match status" value="1"/>
</dbReference>
<dbReference type="InterPro" id="IPR028364">
    <property type="entry name" value="Ribosomal_uL1/biogenesis"/>
</dbReference>
<reference evidence="5" key="2">
    <citation type="journal article" date="2013" name="G3 (Bethesda)">
        <title>Genomes of Ashbya fungi isolated from insects reveal four mating-type loci, numerous translocations, lack of transposons, and distinct gene duplications.</title>
        <authorList>
            <person name="Dietrich F.S."/>
            <person name="Voegeli S."/>
            <person name="Kuo S."/>
            <person name="Philippsen P."/>
        </authorList>
    </citation>
    <scope>GENOME REANNOTATION</scope>
    <source>
        <strain evidence="5">ATCC 10895 / CBS 109.51 / FGSC 9923 / NRRL Y-1056</strain>
    </source>
</reference>
<dbReference type="InterPro" id="IPR002143">
    <property type="entry name" value="Ribosomal_uL1"/>
</dbReference>
<dbReference type="OrthoDB" id="1747252at2759"/>
<dbReference type="GO" id="GO:0005762">
    <property type="term" value="C:mitochondrial large ribosomal subunit"/>
    <property type="evidence" value="ECO:0000318"/>
    <property type="project" value="GO_Central"/>
</dbReference>
<evidence type="ECO:0000313" key="5">
    <source>
        <dbReference type="Proteomes" id="UP000000591"/>
    </source>
</evidence>
<keyword evidence="5" id="KW-1185">Reference proteome</keyword>
<dbReference type="SUPFAM" id="SSF56808">
    <property type="entry name" value="Ribosomal protein L1"/>
    <property type="match status" value="1"/>
</dbReference>
<dbReference type="RefSeq" id="NP_986745.2">
    <property type="nucleotide sequence ID" value="NM_211807.2"/>
</dbReference>
<dbReference type="GO" id="GO:0003735">
    <property type="term" value="F:structural constituent of ribosome"/>
    <property type="evidence" value="ECO:0000318"/>
    <property type="project" value="GO_Central"/>
</dbReference>
<gene>
    <name evidence="4" type="ORF">AGOS_AGR080W</name>
</gene>
<dbReference type="EMBL" id="AE016820">
    <property type="protein sequence ID" value="AAS54569.2"/>
    <property type="molecule type" value="Genomic_DNA"/>
</dbReference>
<dbReference type="PANTHER" id="PTHR36427">
    <property type="entry name" value="54S RIBOSOMAL PROTEIN L1, MITOCHONDRIAL"/>
    <property type="match status" value="1"/>
</dbReference>
<dbReference type="GeneID" id="4623047"/>
<dbReference type="InterPro" id="IPR023674">
    <property type="entry name" value="Ribosomal_uL1-like"/>
</dbReference>
<dbReference type="Proteomes" id="UP000000591">
    <property type="component" value="Chromosome VII"/>
</dbReference>
<dbReference type="OMA" id="EFRVDKH"/>
<name>Q74ZX8_EREGS</name>
<dbReference type="AlphaFoldDB" id="Q74ZX8"/>
<dbReference type="STRING" id="284811.Q74ZX8"/>
<dbReference type="GO" id="GO:0006412">
    <property type="term" value="P:translation"/>
    <property type="evidence" value="ECO:0007669"/>
    <property type="project" value="InterPro"/>
</dbReference>
<dbReference type="InParanoid" id="Q74ZX8"/>
<dbReference type="CDD" id="cd00403">
    <property type="entry name" value="Ribosomal_L1"/>
    <property type="match status" value="1"/>
</dbReference>
<protein>
    <submittedName>
        <fullName evidence="4">AGR080Wp</fullName>
    </submittedName>
</protein>
<dbReference type="FunCoup" id="Q74ZX8">
    <property type="interactions" value="322"/>
</dbReference>
<dbReference type="HOGENOM" id="CLU_062853_1_1_1"/>